<dbReference type="RefSeq" id="WP_038605079.1">
    <property type="nucleotide sequence ID" value="NZ_CAXSRD010000008.1"/>
</dbReference>
<evidence type="ECO:0000259" key="2">
    <source>
        <dbReference type="Pfam" id="PF10543"/>
    </source>
</evidence>
<dbReference type="KEGG" id="bdh:GV66_04940"/>
<name>A0A4R4GAT6_9BACT</name>
<accession>A0A4R4GAT6</accession>
<comment type="caution">
    <text evidence="3">The sequence shown here is derived from an EMBL/GenBank/DDBJ whole genome shotgun (WGS) entry which is preliminary data.</text>
</comment>
<gene>
    <name evidence="3" type="ORF">E1I98_14055</name>
</gene>
<evidence type="ECO:0000313" key="4">
    <source>
        <dbReference type="Proteomes" id="UP000294527"/>
    </source>
</evidence>
<protein>
    <submittedName>
        <fullName evidence="3">ORF6N domain-containing protein</fullName>
    </submittedName>
</protein>
<dbReference type="KEGG" id="bdo:EL88_01620"/>
<dbReference type="EMBL" id="SLTU01000002">
    <property type="protein sequence ID" value="TDA72572.1"/>
    <property type="molecule type" value="Genomic_DNA"/>
</dbReference>
<sequence>MEQLQIIQSKIYEIRGQKVMLDRDLAEMYGVQTKALNQAVKRNIDRFPEDFMFQLTSEETQNWRSQFVTSNSIKMGVRRNPYAFTELGVAMLSSVLNSKTAIQINMGIMRAFVAVRQMVALPKTDKLTELQNEVKELKDYIEEVFADYNDINDDTRMQLELINQTLAELQAKKKLEEKPRRRIGFIQHGE</sequence>
<proteinExistence type="predicted"/>
<organism evidence="3 4">
    <name type="scientific">Phocaeicola dorei</name>
    <dbReference type="NCBI Taxonomy" id="357276"/>
    <lineage>
        <taxon>Bacteria</taxon>
        <taxon>Pseudomonadati</taxon>
        <taxon>Bacteroidota</taxon>
        <taxon>Bacteroidia</taxon>
        <taxon>Bacteroidales</taxon>
        <taxon>Bacteroidaceae</taxon>
        <taxon>Phocaeicola</taxon>
    </lineage>
</organism>
<dbReference type="InterPro" id="IPR018873">
    <property type="entry name" value="KilA-N_DNA-bd_domain"/>
</dbReference>
<dbReference type="AlphaFoldDB" id="A0A4R4GAT6"/>
<dbReference type="Pfam" id="PF10543">
    <property type="entry name" value="ORF6N"/>
    <property type="match status" value="1"/>
</dbReference>
<evidence type="ECO:0000256" key="1">
    <source>
        <dbReference type="SAM" id="Coils"/>
    </source>
</evidence>
<feature type="domain" description="KilA-N DNA-binding" evidence="2">
    <location>
        <begin position="9"/>
        <end position="95"/>
    </location>
</feature>
<evidence type="ECO:0000313" key="3">
    <source>
        <dbReference type="EMBL" id="TDA72572.1"/>
    </source>
</evidence>
<keyword evidence="1" id="KW-0175">Coiled coil</keyword>
<dbReference type="Proteomes" id="UP000294527">
    <property type="component" value="Unassembled WGS sequence"/>
</dbReference>
<feature type="coiled-coil region" evidence="1">
    <location>
        <begin position="127"/>
        <end position="172"/>
    </location>
</feature>
<reference evidence="3 4" key="1">
    <citation type="journal article" date="2019" name="Nat. Microbiol.">
        <title>Genomic variation and strain-specific functional adaptation in the human gut microbiome during early life.</title>
        <authorList>
            <person name="Vatanen T."/>
            <person name="Plichta D.R."/>
            <person name="Somani J."/>
            <person name="Munch P.C."/>
            <person name="Arthur T.D."/>
            <person name="Hall A.B."/>
            <person name="Rudolf S."/>
            <person name="Oakeley E.J."/>
            <person name="Ke X."/>
            <person name="Young R.A."/>
            <person name="Haiser H.J."/>
            <person name="Kolde R."/>
            <person name="Yassour M."/>
            <person name="Luopajarvi K."/>
            <person name="Siljander H."/>
            <person name="Virtanen S.M."/>
            <person name="Ilonen J."/>
            <person name="Uibo R."/>
            <person name="Tillmann V."/>
            <person name="Mokurov S."/>
            <person name="Dorshakova N."/>
            <person name="Porter J.A."/>
            <person name="McHardy A.C."/>
            <person name="Lahdesmaki H."/>
            <person name="Vlamakis H."/>
            <person name="Huttenhower C."/>
            <person name="Knip M."/>
            <person name="Xavier R.J."/>
        </authorList>
    </citation>
    <scope>NUCLEOTIDE SEQUENCE [LARGE SCALE GENOMIC DNA]</scope>
    <source>
        <strain evidence="3 4">RJX1047</strain>
    </source>
</reference>